<gene>
    <name evidence="1" type="ordered locus">ACP_2900</name>
</gene>
<proteinExistence type="predicted"/>
<reference evidence="1 2" key="1">
    <citation type="journal article" date="2009" name="Appl. Environ. Microbiol.">
        <title>Three genomes from the phylum Acidobacteria provide insight into the lifestyles of these microorganisms in soils.</title>
        <authorList>
            <person name="Ward N.L."/>
            <person name="Challacombe J.F."/>
            <person name="Janssen P.H."/>
            <person name="Henrissat B."/>
            <person name="Coutinho P.M."/>
            <person name="Wu M."/>
            <person name="Xie G."/>
            <person name="Haft D.H."/>
            <person name="Sait M."/>
            <person name="Badger J."/>
            <person name="Barabote R.D."/>
            <person name="Bradley B."/>
            <person name="Brettin T.S."/>
            <person name="Brinkac L.M."/>
            <person name="Bruce D."/>
            <person name="Creasy T."/>
            <person name="Daugherty S.C."/>
            <person name="Davidsen T.M."/>
            <person name="DeBoy R.T."/>
            <person name="Detter J.C."/>
            <person name="Dodson R.J."/>
            <person name="Durkin A.S."/>
            <person name="Ganapathy A."/>
            <person name="Gwinn-Giglio M."/>
            <person name="Han C.S."/>
            <person name="Khouri H."/>
            <person name="Kiss H."/>
            <person name="Kothari S.P."/>
            <person name="Madupu R."/>
            <person name="Nelson K.E."/>
            <person name="Nelson W.C."/>
            <person name="Paulsen I."/>
            <person name="Penn K."/>
            <person name="Ren Q."/>
            <person name="Rosovitz M.J."/>
            <person name="Selengut J.D."/>
            <person name="Shrivastava S."/>
            <person name="Sullivan S.A."/>
            <person name="Tapia R."/>
            <person name="Thompson L.S."/>
            <person name="Watkins K.L."/>
            <person name="Yang Q."/>
            <person name="Yu C."/>
            <person name="Zafar N."/>
            <person name="Zhou L."/>
            <person name="Kuske C.R."/>
        </authorList>
    </citation>
    <scope>NUCLEOTIDE SEQUENCE [LARGE SCALE GENOMIC DNA]</scope>
    <source>
        <strain evidence="2">ATCC 51196 / DSM 11244 / BCRC 80197 / JCM 7670 / NBRC 15755 / NCIMB 13165 / 161</strain>
    </source>
</reference>
<dbReference type="eggNOG" id="ENOG502Z8QW">
    <property type="taxonomic scope" value="Bacteria"/>
</dbReference>
<evidence type="ECO:0000313" key="2">
    <source>
        <dbReference type="Proteomes" id="UP000002207"/>
    </source>
</evidence>
<protein>
    <submittedName>
        <fullName evidence="1">Uncharacterized protein</fullName>
    </submittedName>
</protein>
<sequence>MWCCVLSWPPHCTRLAVARIRSCVPLLNMRWTPLNSQLRPHPGRLVGLLALLLLLVFAPLGARADVSCTTQSQMTPAERDALAAAARSMAVEVQHGDAQALRQQTIPPVAQDFSGIASSIQSLQPLIAKAALTVDNLYLLDASQQPAHAAQTTFTCGLPDSLMSVNFRFHDLPPAHYALAILHATGVSQPQQITLVLQQSALPRWMLAGFFVRPMTMAGHDGLWFWTEARAYAQRKMDWDAWLYYQAARYLLSPVDFLDSPNLEKLNHEASAIRPEGTPGRQPMMLHAGASTYTVIALRPTDALGPLDLSVHYQPSAAQSAALNDPVAARQQVLAAAQALLAAHPELQTAFQGFWMHADQGGSSLYALELPMTQVAPVSAPAAAPSKPAAR</sequence>
<dbReference type="InParanoid" id="C1F3W0"/>
<dbReference type="AlphaFoldDB" id="C1F3W0"/>
<keyword evidence="2" id="KW-1185">Reference proteome</keyword>
<dbReference type="STRING" id="240015.ACP_2900"/>
<name>C1F3W0_ACIC5</name>
<dbReference type="HOGENOM" id="CLU_816190_0_0_0"/>
<organism evidence="1 2">
    <name type="scientific">Acidobacterium capsulatum (strain ATCC 51196 / DSM 11244 / BCRC 80197 / JCM 7670 / NBRC 15755 / NCIMB 13165 / 161)</name>
    <dbReference type="NCBI Taxonomy" id="240015"/>
    <lineage>
        <taxon>Bacteria</taxon>
        <taxon>Pseudomonadati</taxon>
        <taxon>Acidobacteriota</taxon>
        <taxon>Terriglobia</taxon>
        <taxon>Terriglobales</taxon>
        <taxon>Acidobacteriaceae</taxon>
        <taxon>Acidobacterium</taxon>
    </lineage>
</organism>
<dbReference type="Proteomes" id="UP000002207">
    <property type="component" value="Chromosome"/>
</dbReference>
<accession>C1F3W0</accession>
<evidence type="ECO:0000313" key="1">
    <source>
        <dbReference type="EMBL" id="ACO31310.1"/>
    </source>
</evidence>
<dbReference type="KEGG" id="aca:ACP_2900"/>
<dbReference type="EMBL" id="CP001472">
    <property type="protein sequence ID" value="ACO31310.1"/>
    <property type="molecule type" value="Genomic_DNA"/>
</dbReference>